<evidence type="ECO:0000256" key="3">
    <source>
        <dbReference type="ARBA" id="ARBA00004868"/>
    </source>
</evidence>
<evidence type="ECO:0000256" key="9">
    <source>
        <dbReference type="ARBA" id="ARBA00022842"/>
    </source>
</evidence>
<organism evidence="12 13">
    <name type="scientific">Clostridium senegalense</name>
    <dbReference type="NCBI Taxonomy" id="1465809"/>
    <lineage>
        <taxon>Bacteria</taxon>
        <taxon>Bacillati</taxon>
        <taxon>Bacillota</taxon>
        <taxon>Clostridia</taxon>
        <taxon>Eubacteriales</taxon>
        <taxon>Clostridiaceae</taxon>
        <taxon>Clostridium</taxon>
    </lineage>
</organism>
<feature type="binding site" evidence="11">
    <location>
        <position position="119"/>
    </location>
    <ligand>
        <name>ATP</name>
        <dbReference type="ChEBI" id="CHEBI:30616"/>
    </ligand>
</feature>
<dbReference type="NCBIfam" id="NF006830">
    <property type="entry name" value="PRK09355.1"/>
    <property type="match status" value="1"/>
</dbReference>
<dbReference type="PRINTS" id="PR01099">
    <property type="entry name" value="HYETHTZKNASE"/>
</dbReference>
<evidence type="ECO:0000256" key="8">
    <source>
        <dbReference type="ARBA" id="ARBA00022840"/>
    </source>
</evidence>
<evidence type="ECO:0000256" key="4">
    <source>
        <dbReference type="ARBA" id="ARBA00022679"/>
    </source>
</evidence>
<feature type="binding site" evidence="11">
    <location>
        <position position="165"/>
    </location>
    <ligand>
        <name>ATP</name>
        <dbReference type="ChEBI" id="CHEBI:30616"/>
    </ligand>
</feature>
<dbReference type="NCBIfam" id="TIGR00694">
    <property type="entry name" value="thiM"/>
    <property type="match status" value="1"/>
</dbReference>
<name>A0A6M0H6N6_9CLOT</name>
<dbReference type="GO" id="GO:0004417">
    <property type="term" value="F:hydroxyethylthiazole kinase activity"/>
    <property type="evidence" value="ECO:0007669"/>
    <property type="project" value="UniProtKB-UniRule"/>
</dbReference>
<feature type="binding site" evidence="11">
    <location>
        <position position="43"/>
    </location>
    <ligand>
        <name>substrate</name>
    </ligand>
</feature>
<gene>
    <name evidence="11 12" type="primary">thiM</name>
    <name evidence="12" type="ORF">G3M99_15275</name>
</gene>
<accession>A0A6M0H6N6</accession>
<evidence type="ECO:0000256" key="2">
    <source>
        <dbReference type="ARBA" id="ARBA00001946"/>
    </source>
</evidence>
<comment type="pathway">
    <text evidence="3 11">Cofactor biosynthesis; thiamine diphosphate biosynthesis; 4-methyl-5-(2-phosphoethyl)-thiazole from 5-(2-hydroxyethyl)-4-methylthiazole: step 1/1.</text>
</comment>
<keyword evidence="9 11" id="KW-0460">Magnesium</keyword>
<keyword evidence="4 11" id="KW-0808">Transferase</keyword>
<dbReference type="HAMAP" id="MF_00228">
    <property type="entry name" value="Thz_kinase"/>
    <property type="match status" value="1"/>
</dbReference>
<reference evidence="12 13" key="1">
    <citation type="submission" date="2020-02" db="EMBL/GenBank/DDBJ databases">
        <title>Genome assembly of a novel Clostridium senegalense strain.</title>
        <authorList>
            <person name="Gupta T.B."/>
            <person name="Jauregui R."/>
            <person name="Maclean P."/>
            <person name="Nawarathana A."/>
            <person name="Brightwell G."/>
        </authorList>
    </citation>
    <scope>NUCLEOTIDE SEQUENCE [LARGE SCALE GENOMIC DNA]</scope>
    <source>
        <strain evidence="12 13">AGRFS4</strain>
    </source>
</reference>
<keyword evidence="8 11" id="KW-0067">ATP-binding</keyword>
<comment type="cofactor">
    <cofactor evidence="2 11">
        <name>Mg(2+)</name>
        <dbReference type="ChEBI" id="CHEBI:18420"/>
    </cofactor>
</comment>
<dbReference type="CDD" id="cd01170">
    <property type="entry name" value="THZ_kinase"/>
    <property type="match status" value="1"/>
</dbReference>
<dbReference type="InterPro" id="IPR000417">
    <property type="entry name" value="Hyethyz_kinase"/>
</dbReference>
<evidence type="ECO:0000256" key="6">
    <source>
        <dbReference type="ARBA" id="ARBA00022741"/>
    </source>
</evidence>
<dbReference type="AlphaFoldDB" id="A0A6M0H6N6"/>
<evidence type="ECO:0000256" key="10">
    <source>
        <dbReference type="ARBA" id="ARBA00022977"/>
    </source>
</evidence>
<comment type="caution">
    <text evidence="12">The sequence shown here is derived from an EMBL/GenBank/DDBJ whole genome shotgun (WGS) entry which is preliminary data.</text>
</comment>
<comment type="similarity">
    <text evidence="11">Belongs to the Thz kinase family.</text>
</comment>
<protein>
    <recommendedName>
        <fullName evidence="11">Hydroxyethylthiazole kinase</fullName>
        <ecNumber evidence="11">2.7.1.50</ecNumber>
    </recommendedName>
    <alternativeName>
        <fullName evidence="11">4-methyl-5-beta-hydroxyethylthiazole kinase</fullName>
        <shortName evidence="11">TH kinase</shortName>
        <shortName evidence="11">Thz kinase</shortName>
    </alternativeName>
</protein>
<dbReference type="EMBL" id="JAAGPU010000035">
    <property type="protein sequence ID" value="NEU06187.1"/>
    <property type="molecule type" value="Genomic_DNA"/>
</dbReference>
<dbReference type="Proteomes" id="UP000481872">
    <property type="component" value="Unassembled WGS sequence"/>
</dbReference>
<comment type="catalytic activity">
    <reaction evidence="1 11">
        <text>5-(2-hydroxyethyl)-4-methylthiazole + ATP = 4-methyl-5-(2-phosphooxyethyl)-thiazole + ADP + H(+)</text>
        <dbReference type="Rhea" id="RHEA:24212"/>
        <dbReference type="ChEBI" id="CHEBI:15378"/>
        <dbReference type="ChEBI" id="CHEBI:17957"/>
        <dbReference type="ChEBI" id="CHEBI:30616"/>
        <dbReference type="ChEBI" id="CHEBI:58296"/>
        <dbReference type="ChEBI" id="CHEBI:456216"/>
        <dbReference type="EC" id="2.7.1.50"/>
    </reaction>
</comment>
<dbReference type="GO" id="GO:0009229">
    <property type="term" value="P:thiamine diphosphate biosynthetic process"/>
    <property type="evidence" value="ECO:0007669"/>
    <property type="project" value="UniProtKB-UniRule"/>
</dbReference>
<feature type="binding site" evidence="11">
    <location>
        <position position="192"/>
    </location>
    <ligand>
        <name>substrate</name>
    </ligand>
</feature>
<dbReference type="SUPFAM" id="SSF53613">
    <property type="entry name" value="Ribokinase-like"/>
    <property type="match status" value="1"/>
</dbReference>
<keyword evidence="6 11" id="KW-0547">Nucleotide-binding</keyword>
<keyword evidence="13" id="KW-1185">Reference proteome</keyword>
<dbReference type="EC" id="2.7.1.50" evidence="11"/>
<evidence type="ECO:0000256" key="1">
    <source>
        <dbReference type="ARBA" id="ARBA00001771"/>
    </source>
</evidence>
<evidence type="ECO:0000313" key="13">
    <source>
        <dbReference type="Proteomes" id="UP000481872"/>
    </source>
</evidence>
<dbReference type="UniPathway" id="UPA00060">
    <property type="reaction ID" value="UER00139"/>
</dbReference>
<evidence type="ECO:0000256" key="7">
    <source>
        <dbReference type="ARBA" id="ARBA00022777"/>
    </source>
</evidence>
<evidence type="ECO:0000256" key="11">
    <source>
        <dbReference type="HAMAP-Rule" id="MF_00228"/>
    </source>
</evidence>
<keyword evidence="10 11" id="KW-0784">Thiamine biosynthesis</keyword>
<keyword evidence="5 11" id="KW-0479">Metal-binding</keyword>
<evidence type="ECO:0000256" key="5">
    <source>
        <dbReference type="ARBA" id="ARBA00022723"/>
    </source>
</evidence>
<dbReference type="PIRSF" id="PIRSF000513">
    <property type="entry name" value="Thz_kinase"/>
    <property type="match status" value="1"/>
</dbReference>
<dbReference type="GO" id="GO:0000287">
    <property type="term" value="F:magnesium ion binding"/>
    <property type="evidence" value="ECO:0007669"/>
    <property type="project" value="UniProtKB-UniRule"/>
</dbReference>
<dbReference type="Gene3D" id="3.40.1190.20">
    <property type="match status" value="1"/>
</dbReference>
<sequence>MSSIYDYLEALREKNPLVYHITNMVTINDCANITLAIGASPLMSFNEEELEDILKFSSALVLNIGTMDSSMMNIAIKAGQIANKLNVPIVLDPVGVGATKERVKFVEKLVEMVKFSVIKGNMGEIKTLIGDSAKLKGVDSNEDMKDGKYIGCKLSKKLGCTIVITGKEDLVCYKDNIYTIKNGHKLMSKVTGTGCMTASLIGAYLGVTKDSFTAGFLGTLSMGICGEKAVKNLRNDEGTGTLKVKIIDNIYLLNKNDLKLGDVIFE</sequence>
<dbReference type="GO" id="GO:0005524">
    <property type="term" value="F:ATP binding"/>
    <property type="evidence" value="ECO:0007669"/>
    <property type="project" value="UniProtKB-UniRule"/>
</dbReference>
<dbReference type="Pfam" id="PF02110">
    <property type="entry name" value="HK"/>
    <property type="match status" value="1"/>
</dbReference>
<proteinExistence type="inferred from homology"/>
<dbReference type="GO" id="GO:0009228">
    <property type="term" value="P:thiamine biosynthetic process"/>
    <property type="evidence" value="ECO:0007669"/>
    <property type="project" value="UniProtKB-KW"/>
</dbReference>
<dbReference type="InterPro" id="IPR029056">
    <property type="entry name" value="Ribokinase-like"/>
</dbReference>
<dbReference type="RefSeq" id="WP_061996043.1">
    <property type="nucleotide sequence ID" value="NZ_JAAGPU010000035.1"/>
</dbReference>
<evidence type="ECO:0000313" key="12">
    <source>
        <dbReference type="EMBL" id="NEU06187.1"/>
    </source>
</evidence>
<comment type="function">
    <text evidence="11">Catalyzes the phosphorylation of the hydroxyl group of 4-methyl-5-beta-hydroxyethylthiazole (THZ).</text>
</comment>
<keyword evidence="7 11" id="KW-0418">Kinase</keyword>